<sequence length="57" mass="6691">MTVLYILGGLFLALVILIPLLERSRHRFSPEQVAKMSRWIWPLMIILAVVQLIRYLV</sequence>
<organism evidence="2 3">
    <name type="scientific">Bowmanella denitrificans</name>
    <dbReference type="NCBI Taxonomy" id="366582"/>
    <lineage>
        <taxon>Bacteria</taxon>
        <taxon>Pseudomonadati</taxon>
        <taxon>Pseudomonadota</taxon>
        <taxon>Gammaproteobacteria</taxon>
        <taxon>Alteromonadales</taxon>
        <taxon>Alteromonadaceae</taxon>
        <taxon>Bowmanella</taxon>
    </lineage>
</organism>
<evidence type="ECO:0000256" key="1">
    <source>
        <dbReference type="SAM" id="Phobius"/>
    </source>
</evidence>
<dbReference type="RefSeq" id="WP_172449272.1">
    <property type="nucleotide sequence ID" value="NZ_BAAAEI010000010.1"/>
</dbReference>
<keyword evidence="1" id="KW-0812">Transmembrane</keyword>
<keyword evidence="3" id="KW-1185">Reference proteome</keyword>
<protein>
    <recommendedName>
        <fullName evidence="4">Cardiolipin synthase N-terminal domain-containing protein</fullName>
    </recommendedName>
</protein>
<keyword evidence="1" id="KW-1133">Transmembrane helix</keyword>
<name>A0ABP3GV27_9ALTE</name>
<evidence type="ECO:0000313" key="3">
    <source>
        <dbReference type="Proteomes" id="UP001501757"/>
    </source>
</evidence>
<evidence type="ECO:0000313" key="2">
    <source>
        <dbReference type="EMBL" id="GAA0355120.1"/>
    </source>
</evidence>
<reference evidence="3" key="1">
    <citation type="journal article" date="2019" name="Int. J. Syst. Evol. Microbiol.">
        <title>The Global Catalogue of Microorganisms (GCM) 10K type strain sequencing project: providing services to taxonomists for standard genome sequencing and annotation.</title>
        <authorList>
            <consortium name="The Broad Institute Genomics Platform"/>
            <consortium name="The Broad Institute Genome Sequencing Center for Infectious Disease"/>
            <person name="Wu L."/>
            <person name="Ma J."/>
        </authorList>
    </citation>
    <scope>NUCLEOTIDE SEQUENCE [LARGE SCALE GENOMIC DNA]</scope>
    <source>
        <strain evidence="3">JCM 13378</strain>
    </source>
</reference>
<feature type="transmembrane region" description="Helical" evidence="1">
    <location>
        <begin position="39"/>
        <end position="56"/>
    </location>
</feature>
<dbReference type="Proteomes" id="UP001501757">
    <property type="component" value="Unassembled WGS sequence"/>
</dbReference>
<keyword evidence="1" id="KW-0472">Membrane</keyword>
<proteinExistence type="predicted"/>
<dbReference type="EMBL" id="BAAAEI010000010">
    <property type="protein sequence ID" value="GAA0355120.1"/>
    <property type="molecule type" value="Genomic_DNA"/>
</dbReference>
<accession>A0ABP3GV27</accession>
<comment type="caution">
    <text evidence="2">The sequence shown here is derived from an EMBL/GenBank/DDBJ whole genome shotgun (WGS) entry which is preliminary data.</text>
</comment>
<gene>
    <name evidence="2" type="ORF">GCM10009092_19240</name>
</gene>
<evidence type="ECO:0008006" key="4">
    <source>
        <dbReference type="Google" id="ProtNLM"/>
    </source>
</evidence>